<comment type="caution">
    <text evidence="2">The sequence shown here is derived from an EMBL/GenBank/DDBJ whole genome shotgun (WGS) entry which is preliminary data.</text>
</comment>
<dbReference type="Gene3D" id="2.60.20.30">
    <property type="match status" value="1"/>
</dbReference>
<feature type="signal peptide" evidence="1">
    <location>
        <begin position="1"/>
        <end position="28"/>
    </location>
</feature>
<dbReference type="EMBL" id="VIWY01000004">
    <property type="protein sequence ID" value="TWG14031.1"/>
    <property type="molecule type" value="Genomic_DNA"/>
</dbReference>
<protein>
    <recommendedName>
        <fullName evidence="4">Beta/gamma crystallin</fullName>
    </recommendedName>
</protein>
<sequence>MFRIAKRSGAAAALAAVACLSVAAPARADQVPCGNPDDAKVYLRSMGGTPLCFTKAGTNPFNKVGVERVESGAWTVVVRLRDQSVTVPVGSTRYFAQPVNPLSIDLRPF</sequence>
<dbReference type="PROSITE" id="PS51257">
    <property type="entry name" value="PROKAR_LIPOPROTEIN"/>
    <property type="match status" value="1"/>
</dbReference>
<dbReference type="Proteomes" id="UP000320239">
    <property type="component" value="Unassembled WGS sequence"/>
</dbReference>
<keyword evidence="1" id="KW-0732">Signal</keyword>
<evidence type="ECO:0000256" key="1">
    <source>
        <dbReference type="SAM" id="SignalP"/>
    </source>
</evidence>
<evidence type="ECO:0000313" key="3">
    <source>
        <dbReference type="Proteomes" id="UP000320239"/>
    </source>
</evidence>
<dbReference type="InterPro" id="IPR015791">
    <property type="entry name" value="Antimic/Inh_G_crystallin-like"/>
</dbReference>
<evidence type="ECO:0008006" key="4">
    <source>
        <dbReference type="Google" id="ProtNLM"/>
    </source>
</evidence>
<organism evidence="2 3">
    <name type="scientific">Actinoplanes teichomyceticus</name>
    <dbReference type="NCBI Taxonomy" id="1867"/>
    <lineage>
        <taxon>Bacteria</taxon>
        <taxon>Bacillati</taxon>
        <taxon>Actinomycetota</taxon>
        <taxon>Actinomycetes</taxon>
        <taxon>Micromonosporales</taxon>
        <taxon>Micromonosporaceae</taxon>
        <taxon>Actinoplanes</taxon>
    </lineage>
</organism>
<evidence type="ECO:0000313" key="2">
    <source>
        <dbReference type="EMBL" id="TWG14031.1"/>
    </source>
</evidence>
<keyword evidence="3" id="KW-1185">Reference proteome</keyword>
<accession>A0A561VR08</accession>
<dbReference type="AlphaFoldDB" id="A0A561VR08"/>
<dbReference type="RefSeq" id="WP_122976124.1">
    <property type="nucleotide sequence ID" value="NZ_BOMX01000161.1"/>
</dbReference>
<reference evidence="2 3" key="1">
    <citation type="submission" date="2019-06" db="EMBL/GenBank/DDBJ databases">
        <title>Sequencing the genomes of 1000 actinobacteria strains.</title>
        <authorList>
            <person name="Klenk H.-P."/>
        </authorList>
    </citation>
    <scope>NUCLEOTIDE SEQUENCE [LARGE SCALE GENOMIC DNA]</scope>
    <source>
        <strain evidence="2 3">DSM 43866</strain>
    </source>
</reference>
<feature type="chain" id="PRO_5021950299" description="Beta/gamma crystallin" evidence="1">
    <location>
        <begin position="29"/>
        <end position="109"/>
    </location>
</feature>
<proteinExistence type="predicted"/>
<gene>
    <name evidence="2" type="ORF">FHX34_104325</name>
</gene>
<name>A0A561VR08_ACTTI</name>